<keyword evidence="3" id="KW-0963">Cytoplasm</keyword>
<dbReference type="InterPro" id="IPR031953">
    <property type="entry name" value="mRNA_decap_C"/>
</dbReference>
<evidence type="ECO:0000256" key="1">
    <source>
        <dbReference type="ARBA" id="ARBA00004496"/>
    </source>
</evidence>
<comment type="subcellular location">
    <subcellularLocation>
        <location evidence="1">Cytoplasm</location>
    </subcellularLocation>
</comment>
<accession>A0A0N4VSY0</accession>
<dbReference type="GO" id="GO:0031087">
    <property type="term" value="P:deadenylation-independent decapping of nuclear-transcribed mRNA"/>
    <property type="evidence" value="ECO:0007669"/>
    <property type="project" value="TreeGrafter"/>
</dbReference>
<dbReference type="WBParaSite" id="HPLM_0000039701-mRNA-1">
    <property type="protein sequence ID" value="HPLM_0000039701-mRNA-1"/>
    <property type="gene ID" value="HPLM_0000039701"/>
</dbReference>
<dbReference type="CDD" id="cd09804">
    <property type="entry name" value="Dcp1"/>
    <property type="match status" value="1"/>
</dbReference>
<dbReference type="Proteomes" id="UP000268014">
    <property type="component" value="Unassembled WGS sequence"/>
</dbReference>
<comment type="similarity">
    <text evidence="2">Belongs to the DCP1 family.</text>
</comment>
<dbReference type="OMA" id="HLMQTDD"/>
<evidence type="ECO:0000256" key="3">
    <source>
        <dbReference type="ARBA" id="ARBA00022490"/>
    </source>
</evidence>
<dbReference type="EMBL" id="UZAF01000264">
    <property type="protein sequence ID" value="VDO05279.1"/>
    <property type="molecule type" value="Genomic_DNA"/>
</dbReference>
<proteinExistence type="inferred from homology"/>
<dbReference type="STRING" id="6290.A0A0N4VSY0"/>
<evidence type="ECO:0000256" key="2">
    <source>
        <dbReference type="ARBA" id="ARBA00008778"/>
    </source>
</evidence>
<dbReference type="OrthoDB" id="440673at2759"/>
<feature type="domain" description="mRNA-decapping enzyme C-terminal" evidence="7">
    <location>
        <begin position="321"/>
        <end position="359"/>
    </location>
</feature>
<keyword evidence="9" id="KW-1185">Reference proteome</keyword>
<dbReference type="PANTHER" id="PTHR16290">
    <property type="entry name" value="TRANSCRIPTION FACTOR SMIF DECAPPING ENZYME DCP1"/>
    <property type="match status" value="1"/>
</dbReference>
<keyword evidence="4" id="KW-0507">mRNA processing</keyword>
<feature type="region of interest" description="Disordered" evidence="6">
    <location>
        <begin position="135"/>
        <end position="160"/>
    </location>
</feature>
<sequence length="361" mass="40011">MEQKSRLDPNLTARNLLSIQRIDPCAVAILDKTTHAAKYNFDVVAKAWTKTNIEGALFIIQRADKPYYSMIIANRQSLDDMVEPVNPLTKMNNEGHYLFFCKPDNQIYGLWFFSTEDCTRMYNLLKKLQEDIRAGRIPAPPTSDEMSSSNLPESVAPPNESNQLLELLKTTQPASSTHQGNHRDVSSNARPPSSTQEKPEKEKPKPKEDEVGTASGPVSDMPVLLQKLMIQEQPKLISKVGSTVLTSEDLEKDLIRSAKPKHCQFQEMLTSGSAASLAALSNRSIHGSDGEADANEVESIVSSRAPIDDSIFTVGSGNTTPPLNKLQFAAALIHLMQTDDHFLAQIHQAYVDAINRRISRN</sequence>
<dbReference type="Pfam" id="PF06058">
    <property type="entry name" value="DCP1"/>
    <property type="match status" value="1"/>
</dbReference>
<feature type="compositionally biased region" description="Basic and acidic residues" evidence="6">
    <location>
        <begin position="197"/>
        <end position="210"/>
    </location>
</feature>
<feature type="region of interest" description="Disordered" evidence="6">
    <location>
        <begin position="172"/>
        <end position="219"/>
    </location>
</feature>
<evidence type="ECO:0000256" key="6">
    <source>
        <dbReference type="SAM" id="MobiDB-lite"/>
    </source>
</evidence>
<dbReference type="GO" id="GO:0008047">
    <property type="term" value="F:enzyme activator activity"/>
    <property type="evidence" value="ECO:0007669"/>
    <property type="project" value="InterPro"/>
</dbReference>
<evidence type="ECO:0000256" key="4">
    <source>
        <dbReference type="ARBA" id="ARBA00022664"/>
    </source>
</evidence>
<evidence type="ECO:0000313" key="10">
    <source>
        <dbReference type="WBParaSite" id="HPLM_0000039701-mRNA-1"/>
    </source>
</evidence>
<dbReference type="AlphaFoldDB" id="A0A0N4VSY0"/>
<dbReference type="Pfam" id="PF16741">
    <property type="entry name" value="mRNA_decap_C"/>
    <property type="match status" value="1"/>
</dbReference>
<dbReference type="InterPro" id="IPR011993">
    <property type="entry name" value="PH-like_dom_sf"/>
</dbReference>
<evidence type="ECO:0000256" key="5">
    <source>
        <dbReference type="ARBA" id="ARBA00023161"/>
    </source>
</evidence>
<gene>
    <name evidence="8" type="ORF">HPLM_LOCUS398</name>
</gene>
<dbReference type="InterPro" id="IPR010334">
    <property type="entry name" value="Dcp1"/>
</dbReference>
<keyword evidence="5" id="KW-0866">Nonsense-mediated mRNA decay</keyword>
<reference evidence="8 9" key="2">
    <citation type="submission" date="2018-11" db="EMBL/GenBank/DDBJ databases">
        <authorList>
            <consortium name="Pathogen Informatics"/>
        </authorList>
    </citation>
    <scope>NUCLEOTIDE SEQUENCE [LARGE SCALE GENOMIC DNA]</scope>
    <source>
        <strain evidence="8 9">MHpl1</strain>
    </source>
</reference>
<dbReference type="SUPFAM" id="SSF50729">
    <property type="entry name" value="PH domain-like"/>
    <property type="match status" value="1"/>
</dbReference>
<dbReference type="GO" id="GO:0006397">
    <property type="term" value="P:mRNA processing"/>
    <property type="evidence" value="ECO:0007669"/>
    <property type="project" value="UniProtKB-KW"/>
</dbReference>
<dbReference type="GO" id="GO:0003729">
    <property type="term" value="F:mRNA binding"/>
    <property type="evidence" value="ECO:0007669"/>
    <property type="project" value="TreeGrafter"/>
</dbReference>
<dbReference type="PANTHER" id="PTHR16290:SF0">
    <property type="entry name" value="DECAPPING PROTEIN 1, ISOFORM A"/>
    <property type="match status" value="1"/>
</dbReference>
<dbReference type="GO" id="GO:0000290">
    <property type="term" value="P:deadenylation-dependent decapping of nuclear-transcribed mRNA"/>
    <property type="evidence" value="ECO:0007669"/>
    <property type="project" value="InterPro"/>
</dbReference>
<feature type="compositionally biased region" description="Polar residues" evidence="6">
    <location>
        <begin position="186"/>
        <end position="196"/>
    </location>
</feature>
<evidence type="ECO:0000313" key="8">
    <source>
        <dbReference type="EMBL" id="VDO05279.1"/>
    </source>
</evidence>
<dbReference type="Gene3D" id="2.30.29.30">
    <property type="entry name" value="Pleckstrin-homology domain (PH domain)/Phosphotyrosine-binding domain (PTB)"/>
    <property type="match status" value="1"/>
</dbReference>
<dbReference type="Gene3D" id="6.10.140.2030">
    <property type="match status" value="1"/>
</dbReference>
<dbReference type="GO" id="GO:0000932">
    <property type="term" value="C:P-body"/>
    <property type="evidence" value="ECO:0007669"/>
    <property type="project" value="TreeGrafter"/>
</dbReference>
<organism evidence="10">
    <name type="scientific">Haemonchus placei</name>
    <name type="common">Barber's pole worm</name>
    <dbReference type="NCBI Taxonomy" id="6290"/>
    <lineage>
        <taxon>Eukaryota</taxon>
        <taxon>Metazoa</taxon>
        <taxon>Ecdysozoa</taxon>
        <taxon>Nematoda</taxon>
        <taxon>Chromadorea</taxon>
        <taxon>Rhabditida</taxon>
        <taxon>Rhabditina</taxon>
        <taxon>Rhabditomorpha</taxon>
        <taxon>Strongyloidea</taxon>
        <taxon>Trichostrongylidae</taxon>
        <taxon>Haemonchus</taxon>
    </lineage>
</organism>
<name>A0A0N4VSY0_HAEPC</name>
<evidence type="ECO:0000313" key="9">
    <source>
        <dbReference type="Proteomes" id="UP000268014"/>
    </source>
</evidence>
<dbReference type="GO" id="GO:0000184">
    <property type="term" value="P:nuclear-transcribed mRNA catabolic process, nonsense-mediated decay"/>
    <property type="evidence" value="ECO:0007669"/>
    <property type="project" value="UniProtKB-KW"/>
</dbReference>
<evidence type="ECO:0000259" key="7">
    <source>
        <dbReference type="Pfam" id="PF16741"/>
    </source>
</evidence>
<reference evidence="10" key="1">
    <citation type="submission" date="2017-02" db="UniProtKB">
        <authorList>
            <consortium name="WormBaseParasite"/>
        </authorList>
    </citation>
    <scope>IDENTIFICATION</scope>
</reference>
<protein>
    <submittedName>
        <fullName evidence="10">mRNA_decap_C domain-containing protein</fullName>
    </submittedName>
</protein>